<gene>
    <name evidence="2" type="ORF">DY000_02021305</name>
</gene>
<sequence>MLYTQASQTAEAVRMQEALIKENAVEVERHMVDDILDNGFGEVLEKKLKQDAFLVKSSMPAGSSYWCRPTPMTEHRSTSSLERRSIPSDEHRSTPLLGSDKIVRIQSHSDFTARHPHPPTRSTTT</sequence>
<protein>
    <submittedName>
        <fullName evidence="2">Uncharacterized protein</fullName>
    </submittedName>
</protein>
<dbReference type="Proteomes" id="UP000266723">
    <property type="component" value="Unassembled WGS sequence"/>
</dbReference>
<name>A0ABQ7EI76_BRACR</name>
<comment type="caution">
    <text evidence="2">The sequence shown here is derived from an EMBL/GenBank/DDBJ whole genome shotgun (WGS) entry which is preliminary data.</text>
</comment>
<evidence type="ECO:0000313" key="3">
    <source>
        <dbReference type="Proteomes" id="UP000266723"/>
    </source>
</evidence>
<keyword evidence="3" id="KW-1185">Reference proteome</keyword>
<evidence type="ECO:0000313" key="2">
    <source>
        <dbReference type="EMBL" id="KAF3596762.1"/>
    </source>
</evidence>
<organism evidence="2 3">
    <name type="scientific">Brassica cretica</name>
    <name type="common">Mustard</name>
    <dbReference type="NCBI Taxonomy" id="69181"/>
    <lineage>
        <taxon>Eukaryota</taxon>
        <taxon>Viridiplantae</taxon>
        <taxon>Streptophyta</taxon>
        <taxon>Embryophyta</taxon>
        <taxon>Tracheophyta</taxon>
        <taxon>Spermatophyta</taxon>
        <taxon>Magnoliopsida</taxon>
        <taxon>eudicotyledons</taxon>
        <taxon>Gunneridae</taxon>
        <taxon>Pentapetalae</taxon>
        <taxon>rosids</taxon>
        <taxon>malvids</taxon>
        <taxon>Brassicales</taxon>
        <taxon>Brassicaceae</taxon>
        <taxon>Brassiceae</taxon>
        <taxon>Brassica</taxon>
    </lineage>
</organism>
<feature type="region of interest" description="Disordered" evidence="1">
    <location>
        <begin position="60"/>
        <end position="125"/>
    </location>
</feature>
<proteinExistence type="predicted"/>
<reference evidence="2 3" key="1">
    <citation type="journal article" date="2020" name="BMC Genomics">
        <title>Intraspecific diversification of the crop wild relative Brassica cretica Lam. using demographic model selection.</title>
        <authorList>
            <person name="Kioukis A."/>
            <person name="Michalopoulou V.A."/>
            <person name="Briers L."/>
            <person name="Pirintsos S."/>
            <person name="Studholme D.J."/>
            <person name="Pavlidis P."/>
            <person name="Sarris P.F."/>
        </authorList>
    </citation>
    <scope>NUCLEOTIDE SEQUENCE [LARGE SCALE GENOMIC DNA]</scope>
    <source>
        <strain evidence="3">cv. PFS-1207/04</strain>
    </source>
</reference>
<accession>A0ABQ7EI76</accession>
<evidence type="ECO:0000256" key="1">
    <source>
        <dbReference type="SAM" id="MobiDB-lite"/>
    </source>
</evidence>
<feature type="compositionally biased region" description="Basic and acidic residues" evidence="1">
    <location>
        <begin position="73"/>
        <end position="93"/>
    </location>
</feature>
<dbReference type="EMBL" id="QGKV02000299">
    <property type="protein sequence ID" value="KAF3596762.1"/>
    <property type="molecule type" value="Genomic_DNA"/>
</dbReference>